<organism evidence="1 2">
    <name type="scientific">Handelsmanbacteria sp. (strain RIFCSPLOWO2_12_FULL_64_10)</name>
    <dbReference type="NCBI Taxonomy" id="1817868"/>
    <lineage>
        <taxon>Bacteria</taxon>
        <taxon>Candidatus Handelsmaniibacteriota</taxon>
    </lineage>
</organism>
<dbReference type="EMBL" id="MFKF01000067">
    <property type="protein sequence ID" value="OGG55611.1"/>
    <property type="molecule type" value="Genomic_DNA"/>
</dbReference>
<name>A0A1F6D2T2_HANXR</name>
<evidence type="ECO:0000313" key="1">
    <source>
        <dbReference type="EMBL" id="OGG55611.1"/>
    </source>
</evidence>
<proteinExistence type="predicted"/>
<evidence type="ECO:0000313" key="2">
    <source>
        <dbReference type="Proteomes" id="UP000178606"/>
    </source>
</evidence>
<reference evidence="1 2" key="1">
    <citation type="journal article" date="2016" name="Nat. Commun.">
        <title>Thousands of microbial genomes shed light on interconnected biogeochemical processes in an aquifer system.</title>
        <authorList>
            <person name="Anantharaman K."/>
            <person name="Brown C.T."/>
            <person name="Hug L.A."/>
            <person name="Sharon I."/>
            <person name="Castelle C.J."/>
            <person name="Probst A.J."/>
            <person name="Thomas B.C."/>
            <person name="Singh A."/>
            <person name="Wilkins M.J."/>
            <person name="Karaoz U."/>
            <person name="Brodie E.L."/>
            <person name="Williams K.H."/>
            <person name="Hubbard S.S."/>
            <person name="Banfield J.F."/>
        </authorList>
    </citation>
    <scope>NUCLEOTIDE SEQUENCE [LARGE SCALE GENOMIC DNA]</scope>
    <source>
        <strain evidence="2">RIFCSPLOWO2_12_FULL_64_10</strain>
    </source>
</reference>
<dbReference type="Proteomes" id="UP000178606">
    <property type="component" value="Unassembled WGS sequence"/>
</dbReference>
<protein>
    <submittedName>
        <fullName evidence="1">Uncharacterized protein</fullName>
    </submittedName>
</protein>
<comment type="caution">
    <text evidence="1">The sequence shown here is derived from an EMBL/GenBank/DDBJ whole genome shotgun (WGS) entry which is preliminary data.</text>
</comment>
<accession>A0A1F6D2T2</accession>
<dbReference type="AlphaFoldDB" id="A0A1F6D2T2"/>
<gene>
    <name evidence="1" type="ORF">A3F84_01760</name>
</gene>
<sequence length="148" mass="15208">MRPGRALPLNETVEGLPAALWATDRVADFEPDEVGAKATTAITAVCPGATVCAVTVTKNCAASAPVTVTLEITRFAVPVFCTETFRAADLPTATSPKASEVCGREMVGARAVPATDMEAGLPDALWATDREADRSPGPPVGVNVAVTV</sequence>